<accession>A0ACA9QK87</accession>
<proteinExistence type="predicted"/>
<evidence type="ECO:0000313" key="2">
    <source>
        <dbReference type="Proteomes" id="UP000789525"/>
    </source>
</evidence>
<dbReference type="EMBL" id="CAJVPT010056201">
    <property type="protein sequence ID" value="CAG8756462.1"/>
    <property type="molecule type" value="Genomic_DNA"/>
</dbReference>
<sequence length="160" mass="17938">LNEHRVQWIGEEEWAFRTNFTVTPDMKTFSQIDLVFEGLDTYSTVELDGHTVLKYVLSRVASSETSFFLTNNMFVPYRVSLKDVLSANANGQFREGRDIQRENKDKTPVALRGGGATGGAGVLQGASNQIPGPNGELALWNGDASRLHVRKAQYHYGWDW</sequence>
<keyword evidence="2" id="KW-1185">Reference proteome</keyword>
<reference evidence="1" key="1">
    <citation type="submission" date="2021-06" db="EMBL/GenBank/DDBJ databases">
        <authorList>
            <person name="Kallberg Y."/>
            <person name="Tangrot J."/>
            <person name="Rosling A."/>
        </authorList>
    </citation>
    <scope>NUCLEOTIDE SEQUENCE</scope>
    <source>
        <strain evidence="1">CL356</strain>
    </source>
</reference>
<dbReference type="Proteomes" id="UP000789525">
    <property type="component" value="Unassembled WGS sequence"/>
</dbReference>
<protein>
    <submittedName>
        <fullName evidence="1">14603_t:CDS:1</fullName>
    </submittedName>
</protein>
<organism evidence="1 2">
    <name type="scientific">Acaulospora colombiana</name>
    <dbReference type="NCBI Taxonomy" id="27376"/>
    <lineage>
        <taxon>Eukaryota</taxon>
        <taxon>Fungi</taxon>
        <taxon>Fungi incertae sedis</taxon>
        <taxon>Mucoromycota</taxon>
        <taxon>Glomeromycotina</taxon>
        <taxon>Glomeromycetes</taxon>
        <taxon>Diversisporales</taxon>
        <taxon>Acaulosporaceae</taxon>
        <taxon>Acaulospora</taxon>
    </lineage>
</organism>
<evidence type="ECO:0000313" key="1">
    <source>
        <dbReference type="EMBL" id="CAG8756462.1"/>
    </source>
</evidence>
<feature type="non-terminal residue" evidence="1">
    <location>
        <position position="160"/>
    </location>
</feature>
<name>A0ACA9QK87_9GLOM</name>
<gene>
    <name evidence="1" type="ORF">ACOLOM_LOCUS12987</name>
</gene>
<feature type="non-terminal residue" evidence="1">
    <location>
        <position position="1"/>
    </location>
</feature>
<comment type="caution">
    <text evidence="1">The sequence shown here is derived from an EMBL/GenBank/DDBJ whole genome shotgun (WGS) entry which is preliminary data.</text>
</comment>